<keyword evidence="6" id="KW-1185">Reference proteome</keyword>
<dbReference type="Proteomes" id="UP000184221">
    <property type="component" value="Unassembled WGS sequence"/>
</dbReference>
<dbReference type="CDD" id="cd07185">
    <property type="entry name" value="OmpA_C-like"/>
    <property type="match status" value="1"/>
</dbReference>
<organism evidence="5 6">
    <name type="scientific">Marivita hallyeonensis</name>
    <dbReference type="NCBI Taxonomy" id="996342"/>
    <lineage>
        <taxon>Bacteria</taxon>
        <taxon>Pseudomonadati</taxon>
        <taxon>Pseudomonadota</taxon>
        <taxon>Alphaproteobacteria</taxon>
        <taxon>Rhodobacterales</taxon>
        <taxon>Roseobacteraceae</taxon>
        <taxon>Marivita</taxon>
    </lineage>
</organism>
<accession>A0A1M5LRA3</accession>
<dbReference type="Pfam" id="PF12849">
    <property type="entry name" value="PBP_like_2"/>
    <property type="match status" value="1"/>
</dbReference>
<dbReference type="SUPFAM" id="SSF53850">
    <property type="entry name" value="Periplasmic binding protein-like II"/>
    <property type="match status" value="1"/>
</dbReference>
<gene>
    <name evidence="5" type="ORF">SAMN05443551_0255</name>
</gene>
<feature type="signal peptide" evidence="3">
    <location>
        <begin position="1"/>
        <end position="30"/>
    </location>
</feature>
<dbReference type="RefSeq" id="WP_178346812.1">
    <property type="nucleotide sequence ID" value="NZ_FQXC01000001.1"/>
</dbReference>
<dbReference type="InterPro" id="IPR036737">
    <property type="entry name" value="OmpA-like_sf"/>
</dbReference>
<dbReference type="InterPro" id="IPR050811">
    <property type="entry name" value="Phosphate_ABC_transporter"/>
</dbReference>
<evidence type="ECO:0000313" key="6">
    <source>
        <dbReference type="Proteomes" id="UP000184221"/>
    </source>
</evidence>
<sequence length="531" mass="57220">MSNLMSRLKRSAQSAALLASASLVPTVASAGEVALKSADGTVNLTGEFVEFTDDYYVIRTALGELRISAARVRCEGDACPTFDTESADLQFAGSDAMGVGLMPLLLSGYASYLDAEASIVETAQEGQLLADFISDGGFGDEIGSYLVTATSTDDAFSALMSGEAQIGMASRRIVPDEARALKAEGAGNMIDPNQEHIIAVDSVVVITHPSNPVSQITMEQMREIYAGRISNWSELGGEDMPIQVISRAKDSGARATFEASIFEDLEVVHSESEIIAASNNEMAALVNENPAAIGFVPYAFQRGAKPMSLVNACGIVSEPDAFSAKTEEYPLERRLYFYNRADTNNQLADDFLKYALSEDADGVIAKAGFIDLGIKRRPQSMEGQRARMLLDPNADAYEAGVMREMLGQMVDYDRLSTTFRFRTGSSRLDERGVIDMQRLVDFLEDQPEGTKIVFVGFTDDVGAFDSNRALSKNRAAAVADTLRETAGDRIAHVEIEAAGFGEVAPAACNATEKGRSINRRVEVWIEAGMQG</sequence>
<evidence type="ECO:0000259" key="4">
    <source>
        <dbReference type="PROSITE" id="PS51123"/>
    </source>
</evidence>
<dbReference type="Gene3D" id="3.30.1330.60">
    <property type="entry name" value="OmpA-like domain"/>
    <property type="match status" value="1"/>
</dbReference>
<dbReference type="PANTHER" id="PTHR30570:SF1">
    <property type="entry name" value="PHOSPHATE-BINDING PROTEIN PSTS"/>
    <property type="match status" value="1"/>
</dbReference>
<dbReference type="PANTHER" id="PTHR30570">
    <property type="entry name" value="PERIPLASMIC PHOSPHATE BINDING COMPONENT OF PHOSPHATE ABC TRANSPORTER"/>
    <property type="match status" value="1"/>
</dbReference>
<evidence type="ECO:0000256" key="1">
    <source>
        <dbReference type="ARBA" id="ARBA00022729"/>
    </source>
</evidence>
<keyword evidence="1 3" id="KW-0732">Signal</keyword>
<dbReference type="GO" id="GO:0016020">
    <property type="term" value="C:membrane"/>
    <property type="evidence" value="ECO:0007669"/>
    <property type="project" value="UniProtKB-UniRule"/>
</dbReference>
<proteinExistence type="predicted"/>
<evidence type="ECO:0000256" key="2">
    <source>
        <dbReference type="PROSITE-ProRule" id="PRU00473"/>
    </source>
</evidence>
<dbReference type="InterPro" id="IPR006665">
    <property type="entry name" value="OmpA-like"/>
</dbReference>
<reference evidence="5 6" key="1">
    <citation type="submission" date="2016-11" db="EMBL/GenBank/DDBJ databases">
        <authorList>
            <person name="Jaros S."/>
            <person name="Januszkiewicz K."/>
            <person name="Wedrychowicz H."/>
        </authorList>
    </citation>
    <scope>NUCLEOTIDE SEQUENCE [LARGE SCALE GENOMIC DNA]</scope>
    <source>
        <strain evidence="5 6">DSM 29431</strain>
    </source>
</reference>
<feature type="domain" description="OmpA-like" evidence="4">
    <location>
        <begin position="408"/>
        <end position="529"/>
    </location>
</feature>
<name>A0A1M5LRA3_9RHOB</name>
<dbReference type="Gene3D" id="3.40.190.10">
    <property type="entry name" value="Periplasmic binding protein-like II"/>
    <property type="match status" value="2"/>
</dbReference>
<feature type="chain" id="PRO_5013019623" evidence="3">
    <location>
        <begin position="31"/>
        <end position="531"/>
    </location>
</feature>
<dbReference type="STRING" id="996342.SAMN05443551_0255"/>
<evidence type="ECO:0000313" key="5">
    <source>
        <dbReference type="EMBL" id="SHG67654.1"/>
    </source>
</evidence>
<dbReference type="PROSITE" id="PS51123">
    <property type="entry name" value="OMPA_2"/>
    <property type="match status" value="1"/>
</dbReference>
<keyword evidence="2" id="KW-0472">Membrane</keyword>
<evidence type="ECO:0000256" key="3">
    <source>
        <dbReference type="SAM" id="SignalP"/>
    </source>
</evidence>
<dbReference type="InterPro" id="IPR024370">
    <property type="entry name" value="PBP_domain"/>
</dbReference>
<dbReference type="EMBL" id="FQXC01000001">
    <property type="protein sequence ID" value="SHG67654.1"/>
    <property type="molecule type" value="Genomic_DNA"/>
</dbReference>
<dbReference type="CDD" id="cd13566">
    <property type="entry name" value="PBP2_phosphate"/>
    <property type="match status" value="1"/>
</dbReference>
<dbReference type="SUPFAM" id="SSF103088">
    <property type="entry name" value="OmpA-like"/>
    <property type="match status" value="1"/>
</dbReference>
<dbReference type="AlphaFoldDB" id="A0A1M5LRA3"/>
<protein>
    <submittedName>
        <fullName evidence="5">Phosphate ABC transporter substrate-binding protein, PhoT family</fullName>
    </submittedName>
</protein>
<dbReference type="Pfam" id="PF00691">
    <property type="entry name" value="OmpA"/>
    <property type="match status" value="1"/>
</dbReference>